<dbReference type="EMBL" id="ARYI01000003">
    <property type="protein sequence ID" value="KCZ95369.1"/>
    <property type="molecule type" value="Genomic_DNA"/>
</dbReference>
<evidence type="ECO:0000256" key="12">
    <source>
        <dbReference type="HAMAP-Rule" id="MF_01987"/>
    </source>
</evidence>
<comment type="caution">
    <text evidence="14">The sequence shown here is derived from an EMBL/GenBank/DDBJ whole genome shotgun (WGS) entry which is preliminary data.</text>
</comment>
<keyword evidence="10 12" id="KW-0630">Potassium</keyword>
<keyword evidence="7 12" id="KW-0418">Kinase</keyword>
<dbReference type="Pfam" id="PF00294">
    <property type="entry name" value="PfkB"/>
    <property type="match status" value="1"/>
</dbReference>
<dbReference type="GO" id="GO:0005524">
    <property type="term" value="F:ATP binding"/>
    <property type="evidence" value="ECO:0007669"/>
    <property type="project" value="UniProtKB-UniRule"/>
</dbReference>
<feature type="binding site" evidence="12">
    <location>
        <position position="258"/>
    </location>
    <ligand>
        <name>K(+)</name>
        <dbReference type="ChEBI" id="CHEBI:29103"/>
    </ligand>
</feature>
<evidence type="ECO:0000256" key="8">
    <source>
        <dbReference type="ARBA" id="ARBA00022840"/>
    </source>
</evidence>
<comment type="catalytic activity">
    <reaction evidence="12">
        <text>D-ribose + ATP = D-ribose 5-phosphate + ADP + H(+)</text>
        <dbReference type="Rhea" id="RHEA:13697"/>
        <dbReference type="ChEBI" id="CHEBI:15378"/>
        <dbReference type="ChEBI" id="CHEBI:30616"/>
        <dbReference type="ChEBI" id="CHEBI:47013"/>
        <dbReference type="ChEBI" id="CHEBI:78346"/>
        <dbReference type="ChEBI" id="CHEBI:456216"/>
        <dbReference type="EC" id="2.7.1.15"/>
    </reaction>
</comment>
<evidence type="ECO:0000256" key="5">
    <source>
        <dbReference type="ARBA" id="ARBA00022723"/>
    </source>
</evidence>
<dbReference type="InterPro" id="IPR011877">
    <property type="entry name" value="Ribokinase"/>
</dbReference>
<dbReference type="PRINTS" id="PR00990">
    <property type="entry name" value="RIBOKINASE"/>
</dbReference>
<name>A0A059FXG1_9PROT</name>
<dbReference type="InterPro" id="IPR002139">
    <property type="entry name" value="Ribo/fructo_kinase"/>
</dbReference>
<dbReference type="Proteomes" id="UP000025061">
    <property type="component" value="Unassembled WGS sequence"/>
</dbReference>
<comment type="subcellular location">
    <subcellularLocation>
        <location evidence="12">Cytoplasm</location>
    </subcellularLocation>
</comment>
<dbReference type="RefSeq" id="WP_011645240.1">
    <property type="nucleotide sequence ID" value="NZ_ARYI01000003.1"/>
</dbReference>
<evidence type="ECO:0000256" key="3">
    <source>
        <dbReference type="ARBA" id="ARBA00016943"/>
    </source>
</evidence>
<dbReference type="GO" id="GO:0019303">
    <property type="term" value="P:D-ribose catabolic process"/>
    <property type="evidence" value="ECO:0007669"/>
    <property type="project" value="UniProtKB-UniRule"/>
</dbReference>
<comment type="similarity">
    <text evidence="1">Belongs to the carbohydrate kinase pfkB family.</text>
</comment>
<feature type="binding site" evidence="12">
    <location>
        <position position="224"/>
    </location>
    <ligand>
        <name>K(+)</name>
        <dbReference type="ChEBI" id="CHEBI:29103"/>
    </ligand>
</feature>
<feature type="binding site" evidence="12">
    <location>
        <begin position="37"/>
        <end position="41"/>
    </location>
    <ligand>
        <name>substrate</name>
    </ligand>
</feature>
<evidence type="ECO:0000256" key="4">
    <source>
        <dbReference type="ARBA" id="ARBA00022679"/>
    </source>
</evidence>
<dbReference type="UniPathway" id="UPA00916">
    <property type="reaction ID" value="UER00889"/>
</dbReference>
<dbReference type="InterPro" id="IPR011611">
    <property type="entry name" value="PfkB_dom"/>
</dbReference>
<dbReference type="GO" id="GO:0046872">
    <property type="term" value="F:metal ion binding"/>
    <property type="evidence" value="ECO:0007669"/>
    <property type="project" value="UniProtKB-KW"/>
</dbReference>
<feature type="binding site" evidence="12">
    <location>
        <position position="263"/>
    </location>
    <ligand>
        <name>K(+)</name>
        <dbReference type="ChEBI" id="CHEBI:29103"/>
    </ligand>
</feature>
<evidence type="ECO:0000256" key="1">
    <source>
        <dbReference type="ARBA" id="ARBA00005380"/>
    </source>
</evidence>
<evidence type="ECO:0000313" key="14">
    <source>
        <dbReference type="EMBL" id="KCZ95369.1"/>
    </source>
</evidence>
<dbReference type="PANTHER" id="PTHR10584:SF166">
    <property type="entry name" value="RIBOKINASE"/>
    <property type="match status" value="1"/>
</dbReference>
<dbReference type="OrthoDB" id="9775849at2"/>
<feature type="domain" description="Carbohydrate kinase PfkB" evidence="13">
    <location>
        <begin position="2"/>
        <end position="269"/>
    </location>
</feature>
<evidence type="ECO:0000256" key="7">
    <source>
        <dbReference type="ARBA" id="ARBA00022777"/>
    </source>
</evidence>
<dbReference type="PATRIC" id="fig|1280951.3.peg.898"/>
<keyword evidence="6 12" id="KW-0547">Nucleotide-binding</keyword>
<protein>
    <recommendedName>
        <fullName evidence="3 12">Ribokinase</fullName>
        <shortName evidence="12">RK</shortName>
        <ecNumber evidence="2 12">2.7.1.15</ecNumber>
    </recommendedName>
</protein>
<feature type="active site" description="Proton acceptor" evidence="12">
    <location>
        <position position="228"/>
    </location>
</feature>
<evidence type="ECO:0000256" key="9">
    <source>
        <dbReference type="ARBA" id="ARBA00022842"/>
    </source>
</evidence>
<dbReference type="GO" id="GO:0005829">
    <property type="term" value="C:cytosol"/>
    <property type="evidence" value="ECO:0007669"/>
    <property type="project" value="TreeGrafter"/>
</dbReference>
<feature type="binding site" evidence="12">
    <location>
        <position position="228"/>
    </location>
    <ligand>
        <name>substrate</name>
    </ligand>
</feature>
<evidence type="ECO:0000256" key="6">
    <source>
        <dbReference type="ARBA" id="ARBA00022741"/>
    </source>
</evidence>
<gene>
    <name evidence="12" type="primary">rbsK</name>
    <name evidence="14" type="ORF">HHI_04415</name>
</gene>
<feature type="binding site" evidence="12">
    <location>
        <position position="261"/>
    </location>
    <ligand>
        <name>K(+)</name>
        <dbReference type="ChEBI" id="CHEBI:29103"/>
    </ligand>
</feature>
<comment type="activity regulation">
    <text evidence="12">Activated by a monovalent cation that binds near, but not in, the active site. The most likely occupant of the site in vivo is potassium. Ion binding induces a conformational change that may alter substrate affinity.</text>
</comment>
<keyword evidence="15" id="KW-1185">Reference proteome</keyword>
<evidence type="ECO:0000313" key="15">
    <source>
        <dbReference type="Proteomes" id="UP000025061"/>
    </source>
</evidence>
<keyword evidence="12" id="KW-0963">Cytoplasm</keyword>
<dbReference type="SUPFAM" id="SSF53613">
    <property type="entry name" value="Ribokinase-like"/>
    <property type="match status" value="1"/>
</dbReference>
<dbReference type="PROSITE" id="PS00584">
    <property type="entry name" value="PFKB_KINASES_2"/>
    <property type="match status" value="1"/>
</dbReference>
<comment type="pathway">
    <text evidence="12">Carbohydrate metabolism; D-ribose degradation; D-ribose 5-phosphate from beta-D-ribopyranose: step 2/2.</text>
</comment>
<dbReference type="InterPro" id="IPR002173">
    <property type="entry name" value="Carboh/pur_kinase_PfkB_CS"/>
</dbReference>
<feature type="binding site" evidence="12">
    <location>
        <position position="133"/>
    </location>
    <ligand>
        <name>substrate</name>
    </ligand>
</feature>
<feature type="binding site" evidence="12">
    <location>
        <position position="222"/>
    </location>
    <ligand>
        <name>K(+)</name>
        <dbReference type="ChEBI" id="CHEBI:29103"/>
    </ligand>
</feature>
<evidence type="ECO:0000256" key="10">
    <source>
        <dbReference type="ARBA" id="ARBA00022958"/>
    </source>
</evidence>
<evidence type="ECO:0000256" key="2">
    <source>
        <dbReference type="ARBA" id="ARBA00012035"/>
    </source>
</evidence>
<feature type="binding site" evidence="12">
    <location>
        <position position="174"/>
    </location>
    <ligand>
        <name>ATP</name>
        <dbReference type="ChEBI" id="CHEBI:30616"/>
    </ligand>
</feature>
<comment type="function">
    <text evidence="12">Catalyzes the phosphorylation of ribose at O-5 in a reaction requiring ATP and magnesium. The resulting D-ribose-5-phosphate can then be used either for sythesis of nucleotides, histidine, and tryptophan, or as a component of the pentose phosphate pathway.</text>
</comment>
<evidence type="ECO:0000256" key="11">
    <source>
        <dbReference type="ARBA" id="ARBA00023277"/>
    </source>
</evidence>
<dbReference type="InterPro" id="IPR029056">
    <property type="entry name" value="Ribokinase-like"/>
</dbReference>
<dbReference type="AlphaFoldDB" id="A0A059FXG1"/>
<feature type="binding site" evidence="12">
    <location>
        <position position="267"/>
    </location>
    <ligand>
        <name>K(+)</name>
        <dbReference type="ChEBI" id="CHEBI:29103"/>
    </ligand>
</feature>
<feature type="binding site" evidence="12">
    <location>
        <begin position="195"/>
        <end position="200"/>
    </location>
    <ligand>
        <name>ATP</name>
        <dbReference type="ChEBI" id="CHEBI:30616"/>
    </ligand>
</feature>
<keyword evidence="11 12" id="KW-0119">Carbohydrate metabolism</keyword>
<comment type="cofactor">
    <cofactor evidence="12">
        <name>Mg(2+)</name>
        <dbReference type="ChEBI" id="CHEBI:18420"/>
    </cofactor>
    <text evidence="12">Requires a divalent cation, most likely magnesium in vivo, as an electrophilic catalyst to aid phosphoryl group transfer. It is the chelate of the metal and the nucleotide that is the actual substrate.</text>
</comment>
<reference evidence="14 15" key="1">
    <citation type="submission" date="2013-04" db="EMBL/GenBank/DDBJ databases">
        <title>Hyphomonas hirschiana VP5 Genome Sequencing.</title>
        <authorList>
            <person name="Lai Q."/>
            <person name="Shao Z."/>
        </authorList>
    </citation>
    <scope>NUCLEOTIDE SEQUENCE [LARGE SCALE GENOMIC DNA]</scope>
    <source>
        <strain evidence="14 15">VP5</strain>
    </source>
</reference>
<evidence type="ECO:0000259" key="13">
    <source>
        <dbReference type="Pfam" id="PF00294"/>
    </source>
</evidence>
<dbReference type="HAMAP" id="MF_01987">
    <property type="entry name" value="Ribokinase"/>
    <property type="match status" value="1"/>
</dbReference>
<dbReference type="PANTHER" id="PTHR10584">
    <property type="entry name" value="SUGAR KINASE"/>
    <property type="match status" value="1"/>
</dbReference>
<comment type="subunit">
    <text evidence="12">Homodimer.</text>
</comment>
<dbReference type="CDD" id="cd01174">
    <property type="entry name" value="ribokinase"/>
    <property type="match status" value="1"/>
</dbReference>
<dbReference type="EC" id="2.7.1.15" evidence="2 12"/>
<feature type="binding site" evidence="12">
    <location>
        <begin position="227"/>
        <end position="228"/>
    </location>
    <ligand>
        <name>ATP</name>
        <dbReference type="ChEBI" id="CHEBI:30616"/>
    </ligand>
</feature>
<proteinExistence type="inferred from homology"/>
<comment type="similarity">
    <text evidence="12">Belongs to the carbohydrate kinase PfkB family. Ribokinase subfamily.</text>
</comment>
<keyword evidence="8 12" id="KW-0067">ATP-binding</keyword>
<organism evidence="14 15">
    <name type="scientific">Hyphomonas hirschiana VP5</name>
    <dbReference type="NCBI Taxonomy" id="1280951"/>
    <lineage>
        <taxon>Bacteria</taxon>
        <taxon>Pseudomonadati</taxon>
        <taxon>Pseudomonadota</taxon>
        <taxon>Alphaproteobacteria</taxon>
        <taxon>Hyphomonadales</taxon>
        <taxon>Hyphomonadaceae</taxon>
        <taxon>Hyphomonas</taxon>
    </lineage>
</organism>
<keyword evidence="9 12" id="KW-0460">Magnesium</keyword>
<dbReference type="GO" id="GO:0004747">
    <property type="term" value="F:ribokinase activity"/>
    <property type="evidence" value="ECO:0007669"/>
    <property type="project" value="UniProtKB-UniRule"/>
</dbReference>
<keyword evidence="5 12" id="KW-0479">Metal-binding</keyword>
<dbReference type="Gene3D" id="3.40.1190.20">
    <property type="match status" value="1"/>
</dbReference>
<accession>A0A059FXG1</accession>
<sequence length="280" mass="28317">MITVVGSVNLDFVASGKSLPHAGETVTGARLARHPGGKGANQALAARRLGADVRLVAAVGNDDMAEEALKLLRHGGVDLSATQYINGETTGVALIAVSAEGENQIIVCPGANDALDPGDVEGATIEHMMGVLEVPAATLLAAAERATGFVALNLAPAMKIPEALIARASLLIVNETEAAFYGPALHGPGRYVAISLGAAGAQLWKDGEMIASAAPPDVKVIDTTGAGDTFSAALTVSLIKGKSPEDALTYAVTAGSLACTKPGAQPSLPRRAEVEALLKS</sequence>
<feature type="binding site" evidence="12">
    <location>
        <begin position="9"/>
        <end position="11"/>
    </location>
    <ligand>
        <name>substrate</name>
    </ligand>
</feature>
<keyword evidence="4 12" id="KW-0808">Transferase</keyword>
<comment type="caution">
    <text evidence="12">Lacks conserved residue(s) required for the propagation of feature annotation.</text>
</comment>